<comment type="caution">
    <text evidence="1">The sequence shown here is derived from an EMBL/GenBank/DDBJ whole genome shotgun (WGS) entry which is preliminary data.</text>
</comment>
<dbReference type="Proteomes" id="UP000276133">
    <property type="component" value="Unassembled WGS sequence"/>
</dbReference>
<sequence length="24" mass="2966">MFLIFQKNIWKNVQMIVLMNVIQN</sequence>
<evidence type="ECO:0000313" key="2">
    <source>
        <dbReference type="Proteomes" id="UP000276133"/>
    </source>
</evidence>
<evidence type="ECO:0000313" key="1">
    <source>
        <dbReference type="EMBL" id="RMZ94316.1"/>
    </source>
</evidence>
<protein>
    <submittedName>
        <fullName evidence="1">Uncharacterized protein</fullName>
    </submittedName>
</protein>
<reference evidence="1 2" key="1">
    <citation type="journal article" date="2018" name="Sci. Rep.">
        <title>Genomic signatures of local adaptation to the degree of environmental predictability in rotifers.</title>
        <authorList>
            <person name="Franch-Gras L."/>
            <person name="Hahn C."/>
            <person name="Garcia-Roger E.M."/>
            <person name="Carmona M.J."/>
            <person name="Serra M."/>
            <person name="Gomez A."/>
        </authorList>
    </citation>
    <scope>NUCLEOTIDE SEQUENCE [LARGE SCALE GENOMIC DNA]</scope>
    <source>
        <strain evidence="1">HYR1</strain>
    </source>
</reference>
<name>A0A3M7P5F9_BRAPC</name>
<gene>
    <name evidence="1" type="ORF">BpHYR1_038896</name>
</gene>
<keyword evidence="2" id="KW-1185">Reference proteome</keyword>
<proteinExistence type="predicted"/>
<organism evidence="1 2">
    <name type="scientific">Brachionus plicatilis</name>
    <name type="common">Marine rotifer</name>
    <name type="synonym">Brachionus muelleri</name>
    <dbReference type="NCBI Taxonomy" id="10195"/>
    <lineage>
        <taxon>Eukaryota</taxon>
        <taxon>Metazoa</taxon>
        <taxon>Spiralia</taxon>
        <taxon>Gnathifera</taxon>
        <taxon>Rotifera</taxon>
        <taxon>Eurotatoria</taxon>
        <taxon>Monogononta</taxon>
        <taxon>Pseudotrocha</taxon>
        <taxon>Ploima</taxon>
        <taxon>Brachionidae</taxon>
        <taxon>Brachionus</taxon>
    </lineage>
</organism>
<dbReference type="EMBL" id="REGN01013140">
    <property type="protein sequence ID" value="RMZ94316.1"/>
    <property type="molecule type" value="Genomic_DNA"/>
</dbReference>
<accession>A0A3M7P5F9</accession>
<dbReference type="AlphaFoldDB" id="A0A3M7P5F9"/>